<organism evidence="16 17">
    <name type="scientific">Petromyzon marinus</name>
    <name type="common">Sea lamprey</name>
    <dbReference type="NCBI Taxonomy" id="7757"/>
    <lineage>
        <taxon>Eukaryota</taxon>
        <taxon>Metazoa</taxon>
        <taxon>Chordata</taxon>
        <taxon>Craniata</taxon>
        <taxon>Vertebrata</taxon>
        <taxon>Cyclostomata</taxon>
        <taxon>Hyperoartia</taxon>
        <taxon>Petromyzontiformes</taxon>
        <taxon>Petromyzontidae</taxon>
        <taxon>Petromyzon</taxon>
    </lineage>
</organism>
<keyword evidence="10" id="KW-0539">Nucleus</keyword>
<evidence type="ECO:0000259" key="15">
    <source>
        <dbReference type="PROSITE" id="PS50089"/>
    </source>
</evidence>
<dbReference type="Gene3D" id="3.30.40.10">
    <property type="entry name" value="Zinc/RING finger domain, C3HC4 (zinc finger)"/>
    <property type="match status" value="1"/>
</dbReference>
<keyword evidence="6 11" id="KW-0863">Zinc-finger</keyword>
<dbReference type="GO" id="GO:0043161">
    <property type="term" value="P:proteasome-mediated ubiquitin-dependent protein catabolic process"/>
    <property type="evidence" value="ECO:0007669"/>
    <property type="project" value="TreeGrafter"/>
</dbReference>
<gene>
    <name evidence="17" type="primary">LOC116937381</name>
</gene>
<evidence type="ECO:0000256" key="6">
    <source>
        <dbReference type="ARBA" id="ARBA00022771"/>
    </source>
</evidence>
<evidence type="ECO:0000256" key="11">
    <source>
        <dbReference type="PROSITE-ProRule" id="PRU00175"/>
    </source>
</evidence>
<accession>A0AAJ7WK17</accession>
<dbReference type="InterPro" id="IPR015943">
    <property type="entry name" value="WD40/YVTN_repeat-like_dom_sf"/>
</dbReference>
<keyword evidence="5" id="KW-0677">Repeat</keyword>
<evidence type="ECO:0000256" key="10">
    <source>
        <dbReference type="ARBA" id="ARBA00023242"/>
    </source>
</evidence>
<evidence type="ECO:0000256" key="3">
    <source>
        <dbReference type="ARBA" id="ARBA00022679"/>
    </source>
</evidence>
<comment type="subcellular location">
    <subcellularLocation>
        <location evidence="1">Nucleus</location>
    </subcellularLocation>
</comment>
<dbReference type="SMART" id="SM00320">
    <property type="entry name" value="WD40"/>
    <property type="match status" value="6"/>
</dbReference>
<dbReference type="GO" id="GO:0061630">
    <property type="term" value="F:ubiquitin protein ligase activity"/>
    <property type="evidence" value="ECO:0007669"/>
    <property type="project" value="InterPro"/>
</dbReference>
<evidence type="ECO:0000256" key="7">
    <source>
        <dbReference type="ARBA" id="ARBA00022786"/>
    </source>
</evidence>
<keyword evidence="9 13" id="KW-0175">Coiled coil</keyword>
<feature type="compositionally biased region" description="Basic and acidic residues" evidence="14">
    <location>
        <begin position="52"/>
        <end position="80"/>
    </location>
</feature>
<dbReference type="PROSITE" id="PS50082">
    <property type="entry name" value="WD_REPEATS_2"/>
    <property type="match status" value="2"/>
</dbReference>
<dbReference type="Gene3D" id="2.130.10.10">
    <property type="entry name" value="YVTN repeat-like/Quinoprotein amine dehydrogenase"/>
    <property type="match status" value="1"/>
</dbReference>
<dbReference type="CDD" id="cd00200">
    <property type="entry name" value="WD40"/>
    <property type="match status" value="1"/>
</dbReference>
<proteinExistence type="predicted"/>
<dbReference type="RefSeq" id="XP_032800347.1">
    <property type="nucleotide sequence ID" value="XM_032944456.1"/>
</dbReference>
<keyword evidence="8" id="KW-0862">Zinc</keyword>
<feature type="coiled-coil region" evidence="13">
    <location>
        <begin position="281"/>
        <end position="345"/>
    </location>
</feature>
<dbReference type="InterPro" id="IPR001680">
    <property type="entry name" value="WD40_rpt"/>
</dbReference>
<dbReference type="CDD" id="cd16504">
    <property type="entry name" value="RING-HC_COP1"/>
    <property type="match status" value="1"/>
</dbReference>
<evidence type="ECO:0000256" key="12">
    <source>
        <dbReference type="PROSITE-ProRule" id="PRU00221"/>
    </source>
</evidence>
<dbReference type="SMART" id="SM00184">
    <property type="entry name" value="RING"/>
    <property type="match status" value="1"/>
</dbReference>
<dbReference type="PROSITE" id="PS00518">
    <property type="entry name" value="ZF_RING_1"/>
    <property type="match status" value="1"/>
</dbReference>
<dbReference type="Pfam" id="PF13923">
    <property type="entry name" value="zf-C3HC4_2"/>
    <property type="match status" value="1"/>
</dbReference>
<feature type="region of interest" description="Disordered" evidence="14">
    <location>
        <begin position="25"/>
        <end position="80"/>
    </location>
</feature>
<dbReference type="SUPFAM" id="SSF57850">
    <property type="entry name" value="RING/U-box"/>
    <property type="match status" value="1"/>
</dbReference>
<feature type="compositionally biased region" description="Low complexity" evidence="14">
    <location>
        <begin position="117"/>
        <end position="150"/>
    </location>
</feature>
<dbReference type="SUPFAM" id="SSF50978">
    <property type="entry name" value="WD40 repeat-like"/>
    <property type="match status" value="1"/>
</dbReference>
<dbReference type="PROSITE" id="PS50089">
    <property type="entry name" value="ZF_RING_2"/>
    <property type="match status" value="1"/>
</dbReference>
<sequence length="773" mass="86514">MERGRGRGGEVNRGRISDISARLRQLIDADRGQRRPPDREGRGRGVSGGAGGDRESRRDSRVRQREAVEQARVAMEREVFLREQFSRHRSSVERRRELQELASRGRNVHFNPTEETSAMSTASVMGSGSSSSGSSSSCSSDGASGSSSGAAGRGSPRGGRRKRPAQAAIRDGLVNSYEDKVKDFLCPICFDTMEEAYITKCGHSFCGKCIRRSLEETNRCPNCRYLIEHPTHIFPNFLLNELILKQRQRLKEKRIKMEQPSGQQWHPIQELLALEQDGLELADVNRILELLTEKKMRLEAESTVAQHQLLIEFLQQVQRGKQAQLDQLSKELSVLQGDMRHVEELMQKQHEAVVPQVPQLPETPSTSGCLVDSDHPFPAFTDSARAKRLPCHGTDSMAARRRKLSAHFDGLERCYSARRLSSPPDEDKRGELEEFQDCLAKFTRYSSVRPLATLSYTSDIYNGSSIVSSIDFDRDCDYFAVAGVTKKIKVFEYGTLIRDAVDIHYPVIEMTCDSKISCISWSKYHKGILASSDYEGSVILWDGFTGQRTKVFQEHEQRCWSVDFNLMDPEILASGSDDTKVKLWSTHMDASVACIEANTNVCCVKFSPTSRYHLALACADHCVHYYDLRNTELPVTVFKGHRRAVSYAKFVSGEEIVSASIDGQLKLWSVNKPRCTRSFRGHVNERTFGGLATNGDYVACGSEDNSLYVYYKGLSEVSLTFKFDVATGALGKESEGDGREFVSAVCWRLLPDGDSNVLVAANNQGTIKVLELV</sequence>
<dbReference type="GO" id="GO:0008270">
    <property type="term" value="F:zinc ion binding"/>
    <property type="evidence" value="ECO:0007669"/>
    <property type="project" value="UniProtKB-KW"/>
</dbReference>
<evidence type="ECO:0000256" key="14">
    <source>
        <dbReference type="SAM" id="MobiDB-lite"/>
    </source>
</evidence>
<dbReference type="KEGG" id="pmrn:116937381"/>
<evidence type="ECO:0000256" key="4">
    <source>
        <dbReference type="ARBA" id="ARBA00022723"/>
    </source>
</evidence>
<dbReference type="FunFam" id="2.130.10.10:FF:000090">
    <property type="entry name" value="E3 ubiquitin-protein ligase RFWD2 isoform X1"/>
    <property type="match status" value="1"/>
</dbReference>
<dbReference type="InterPro" id="IPR017907">
    <property type="entry name" value="Znf_RING_CS"/>
</dbReference>
<feature type="repeat" description="WD" evidence="12">
    <location>
        <begin position="552"/>
        <end position="585"/>
    </location>
</feature>
<name>A0AAJ7WK17_PETMA</name>
<evidence type="ECO:0000256" key="13">
    <source>
        <dbReference type="SAM" id="Coils"/>
    </source>
</evidence>
<keyword evidence="2 12" id="KW-0853">WD repeat</keyword>
<keyword evidence="4" id="KW-0479">Metal-binding</keyword>
<feature type="repeat" description="WD" evidence="12">
    <location>
        <begin position="638"/>
        <end position="678"/>
    </location>
</feature>
<dbReference type="InterPro" id="IPR001841">
    <property type="entry name" value="Znf_RING"/>
</dbReference>
<dbReference type="AlphaFoldDB" id="A0AAJ7WK17"/>
<evidence type="ECO:0000256" key="2">
    <source>
        <dbReference type="ARBA" id="ARBA00022574"/>
    </source>
</evidence>
<dbReference type="InterPro" id="IPR013083">
    <property type="entry name" value="Znf_RING/FYVE/PHD"/>
</dbReference>
<reference evidence="17" key="1">
    <citation type="submission" date="2025-08" db="UniProtKB">
        <authorList>
            <consortium name="RefSeq"/>
        </authorList>
    </citation>
    <scope>IDENTIFICATION</scope>
    <source>
        <tissue evidence="17">Sperm</tissue>
    </source>
</reference>
<dbReference type="PANTHER" id="PTHR44080">
    <property type="entry name" value="E3 UBIQUITIN-PROTEIN LIGASE COP1"/>
    <property type="match status" value="1"/>
</dbReference>
<feature type="compositionally biased region" description="Basic and acidic residues" evidence="14">
    <location>
        <begin position="25"/>
        <end position="43"/>
    </location>
</feature>
<dbReference type="GO" id="GO:0005634">
    <property type="term" value="C:nucleus"/>
    <property type="evidence" value="ECO:0007669"/>
    <property type="project" value="UniProtKB-SubCell"/>
</dbReference>
<evidence type="ECO:0000256" key="9">
    <source>
        <dbReference type="ARBA" id="ARBA00023054"/>
    </source>
</evidence>
<evidence type="ECO:0000256" key="5">
    <source>
        <dbReference type="ARBA" id="ARBA00022737"/>
    </source>
</evidence>
<evidence type="ECO:0000313" key="16">
    <source>
        <dbReference type="Proteomes" id="UP001318040"/>
    </source>
</evidence>
<dbReference type="PANTHER" id="PTHR44080:SF1">
    <property type="entry name" value="E3 UBIQUITIN-PROTEIN LIGASE COP1"/>
    <property type="match status" value="1"/>
</dbReference>
<keyword evidence="3" id="KW-0808">Transferase</keyword>
<dbReference type="InterPro" id="IPR036322">
    <property type="entry name" value="WD40_repeat_dom_sf"/>
</dbReference>
<dbReference type="InterPro" id="IPR042755">
    <property type="entry name" value="COP1"/>
</dbReference>
<protein>
    <submittedName>
        <fullName evidence="17">E3 ubiquitin-protein ligase COP1-like</fullName>
    </submittedName>
</protein>
<dbReference type="Proteomes" id="UP001318040">
    <property type="component" value="Unplaced"/>
</dbReference>
<keyword evidence="7" id="KW-0833">Ubl conjugation pathway</keyword>
<evidence type="ECO:0000256" key="1">
    <source>
        <dbReference type="ARBA" id="ARBA00004123"/>
    </source>
</evidence>
<evidence type="ECO:0000256" key="8">
    <source>
        <dbReference type="ARBA" id="ARBA00022833"/>
    </source>
</evidence>
<dbReference type="Pfam" id="PF00400">
    <property type="entry name" value="WD40"/>
    <property type="match status" value="5"/>
</dbReference>
<keyword evidence="16" id="KW-1185">Reference proteome</keyword>
<evidence type="ECO:0000313" key="17">
    <source>
        <dbReference type="RefSeq" id="XP_032800347.1"/>
    </source>
</evidence>
<feature type="domain" description="RING-type" evidence="15">
    <location>
        <begin position="186"/>
        <end position="224"/>
    </location>
</feature>
<feature type="region of interest" description="Disordered" evidence="14">
    <location>
        <begin position="103"/>
        <end position="167"/>
    </location>
</feature>